<dbReference type="Pfam" id="PF10644">
    <property type="entry name" value="Misat_Tub_SegII"/>
    <property type="match status" value="1"/>
</dbReference>
<protein>
    <submittedName>
        <fullName evidence="7">Uncharacterized protein</fullName>
    </submittedName>
</protein>
<comment type="function">
    <text evidence="1">Involved in the partitioning of the mitochondrial organelle and mitochondrial DNA (mtDNA) inheritance.</text>
</comment>
<evidence type="ECO:0000256" key="3">
    <source>
        <dbReference type="ARBA" id="ARBA00008507"/>
    </source>
</evidence>
<dbReference type="AlphaFoldDB" id="A0A2R6NKU5"/>
<dbReference type="EMBL" id="MLYV02001119">
    <property type="protein sequence ID" value="PSR73010.1"/>
    <property type="molecule type" value="Genomic_DNA"/>
</dbReference>
<keyword evidence="4" id="KW-0496">Mitochondrion</keyword>
<evidence type="ECO:0000256" key="2">
    <source>
        <dbReference type="ARBA" id="ARBA00004173"/>
    </source>
</evidence>
<evidence type="ECO:0000259" key="6">
    <source>
        <dbReference type="Pfam" id="PF14881"/>
    </source>
</evidence>
<dbReference type="GO" id="GO:0007005">
    <property type="term" value="P:mitochondrion organization"/>
    <property type="evidence" value="ECO:0007669"/>
    <property type="project" value="InterPro"/>
</dbReference>
<evidence type="ECO:0000256" key="4">
    <source>
        <dbReference type="ARBA" id="ARBA00023128"/>
    </source>
</evidence>
<dbReference type="PANTHER" id="PTHR13391:SF0">
    <property type="entry name" value="PROTEIN MISATO HOMOLOG 1"/>
    <property type="match status" value="1"/>
</dbReference>
<evidence type="ECO:0000313" key="7">
    <source>
        <dbReference type="EMBL" id="PSR73010.1"/>
    </source>
</evidence>
<feature type="domain" description="Misato Segment II tubulin-like" evidence="5">
    <location>
        <begin position="2"/>
        <end position="52"/>
    </location>
</feature>
<evidence type="ECO:0000256" key="1">
    <source>
        <dbReference type="ARBA" id="ARBA00003757"/>
    </source>
</evidence>
<dbReference type="InterPro" id="IPR029209">
    <property type="entry name" value="DML1/Misato_tubulin"/>
</dbReference>
<dbReference type="OrthoDB" id="271881at2759"/>
<keyword evidence="8" id="KW-1185">Reference proteome</keyword>
<dbReference type="Gene3D" id="3.40.50.1440">
    <property type="entry name" value="Tubulin/FtsZ, GTPase domain"/>
    <property type="match status" value="1"/>
</dbReference>
<dbReference type="Proteomes" id="UP000186601">
    <property type="component" value="Unassembled WGS sequence"/>
</dbReference>
<comment type="caution">
    <text evidence="7">The sequence shown here is derived from an EMBL/GenBank/DDBJ whole genome shotgun (WGS) entry which is preliminary data.</text>
</comment>
<dbReference type="SUPFAM" id="SSF52490">
    <property type="entry name" value="Tubulin nucleotide-binding domain-like"/>
    <property type="match status" value="1"/>
</dbReference>
<reference evidence="7 8" key="1">
    <citation type="submission" date="2018-02" db="EMBL/GenBank/DDBJ databases">
        <title>Genome sequence of the basidiomycete white-rot fungus Phlebia centrifuga.</title>
        <authorList>
            <person name="Granchi Z."/>
            <person name="Peng M."/>
            <person name="de Vries R.P."/>
            <person name="Hilden K."/>
            <person name="Makela M.R."/>
            <person name="Grigoriev I."/>
            <person name="Riley R."/>
        </authorList>
    </citation>
    <scope>NUCLEOTIDE SEQUENCE [LARGE SCALE GENOMIC DNA]</scope>
    <source>
        <strain evidence="7 8">FBCC195</strain>
    </source>
</reference>
<dbReference type="GO" id="GO:0005739">
    <property type="term" value="C:mitochondrion"/>
    <property type="evidence" value="ECO:0007669"/>
    <property type="project" value="UniProtKB-SubCell"/>
</dbReference>
<dbReference type="Pfam" id="PF14881">
    <property type="entry name" value="Tubulin_3"/>
    <property type="match status" value="1"/>
</dbReference>
<dbReference type="STRING" id="98765.A0A2R6NKU5"/>
<comment type="subcellular location">
    <subcellularLocation>
        <location evidence="2">Mitochondrion</location>
    </subcellularLocation>
</comment>
<dbReference type="InterPro" id="IPR036525">
    <property type="entry name" value="Tubulin/FtsZ_GTPase_sf"/>
</dbReference>
<gene>
    <name evidence="7" type="ORF">PHLCEN_2v11114</name>
</gene>
<evidence type="ECO:0000313" key="8">
    <source>
        <dbReference type="Proteomes" id="UP000186601"/>
    </source>
</evidence>
<dbReference type="InterPro" id="IPR019605">
    <property type="entry name" value="Misato_II_tubulin-like"/>
</dbReference>
<evidence type="ECO:0000259" key="5">
    <source>
        <dbReference type="Pfam" id="PF10644"/>
    </source>
</evidence>
<name>A0A2R6NKU5_9APHY</name>
<dbReference type="InterPro" id="IPR049942">
    <property type="entry name" value="DML1/Misato"/>
</dbReference>
<dbReference type="PANTHER" id="PTHR13391">
    <property type="entry name" value="MITOCHONDRIAL DISTRIBUTION REGULATOR MISATO"/>
    <property type="match status" value="1"/>
</dbReference>
<proteinExistence type="inferred from homology"/>
<sequence>MKEIIYFQAGNFANYIGSHFWNTQEGYFTYGDEAEDPTVNHDISFREGLTAGEPISKSDYHAKLDAEEEALNEKDRDAEDPIQADDSKIRFWSDYNRVYFHPRTIHSLPDLSDWENAEGDWALGRDTFHKFNEDTDFMEESFRPFVEECDSLQVCLIWENFFN</sequence>
<feature type="domain" description="DML1/Misato tubulin" evidence="6">
    <location>
        <begin position="85"/>
        <end position="155"/>
    </location>
</feature>
<accession>A0A2R6NKU5</accession>
<organism evidence="7 8">
    <name type="scientific">Hermanssonia centrifuga</name>
    <dbReference type="NCBI Taxonomy" id="98765"/>
    <lineage>
        <taxon>Eukaryota</taxon>
        <taxon>Fungi</taxon>
        <taxon>Dikarya</taxon>
        <taxon>Basidiomycota</taxon>
        <taxon>Agaricomycotina</taxon>
        <taxon>Agaricomycetes</taxon>
        <taxon>Polyporales</taxon>
        <taxon>Meruliaceae</taxon>
        <taxon>Hermanssonia</taxon>
    </lineage>
</organism>
<comment type="similarity">
    <text evidence="3">Belongs to the misato family.</text>
</comment>